<dbReference type="EMBL" id="CAKOAT010636265">
    <property type="protein sequence ID" value="CAH8384886.1"/>
    <property type="molecule type" value="Genomic_DNA"/>
</dbReference>
<organism evidence="1 2">
    <name type="scientific">Eruca vesicaria subsp. sativa</name>
    <name type="common">Garden rocket</name>
    <name type="synonym">Eruca sativa</name>
    <dbReference type="NCBI Taxonomy" id="29727"/>
    <lineage>
        <taxon>Eukaryota</taxon>
        <taxon>Viridiplantae</taxon>
        <taxon>Streptophyta</taxon>
        <taxon>Embryophyta</taxon>
        <taxon>Tracheophyta</taxon>
        <taxon>Spermatophyta</taxon>
        <taxon>Magnoliopsida</taxon>
        <taxon>eudicotyledons</taxon>
        <taxon>Gunneridae</taxon>
        <taxon>Pentapetalae</taxon>
        <taxon>rosids</taxon>
        <taxon>malvids</taxon>
        <taxon>Brassicales</taxon>
        <taxon>Brassicaceae</taxon>
        <taxon>Brassiceae</taxon>
        <taxon>Eruca</taxon>
    </lineage>
</organism>
<sequence length="138" mass="15729">MNNINVAATKASITTKPHQSPSLLRSWWTNNNLRYDAAISSVLIILNVEAIMYMTTHEIPLPGNFLAYFELAFAEKSLHRVAEEESELCMLMESLQLELENVKKVHSQLNEKQNKHLIIAESKMCYVYQVFPLCEGSA</sequence>
<keyword evidence="2" id="KW-1185">Reference proteome</keyword>
<comment type="caution">
    <text evidence="1">The sequence shown here is derived from an EMBL/GenBank/DDBJ whole genome shotgun (WGS) entry which is preliminary data.</text>
</comment>
<dbReference type="AlphaFoldDB" id="A0ABC8LMF6"/>
<name>A0ABC8LMF6_ERUVS</name>
<accession>A0ABC8LMF6</accession>
<reference evidence="1 2" key="1">
    <citation type="submission" date="2022-03" db="EMBL/GenBank/DDBJ databases">
        <authorList>
            <person name="Macdonald S."/>
            <person name="Ahmed S."/>
            <person name="Newling K."/>
        </authorList>
    </citation>
    <scope>NUCLEOTIDE SEQUENCE [LARGE SCALE GENOMIC DNA]</scope>
</reference>
<protein>
    <submittedName>
        <fullName evidence="1">Uncharacterized protein</fullName>
    </submittedName>
</protein>
<evidence type="ECO:0000313" key="1">
    <source>
        <dbReference type="EMBL" id="CAH8384886.1"/>
    </source>
</evidence>
<proteinExistence type="predicted"/>
<evidence type="ECO:0000313" key="2">
    <source>
        <dbReference type="Proteomes" id="UP001642260"/>
    </source>
</evidence>
<gene>
    <name evidence="1" type="ORF">ERUC_LOCUS37369</name>
</gene>
<dbReference type="Proteomes" id="UP001642260">
    <property type="component" value="Unassembled WGS sequence"/>
</dbReference>